<name>A0A6P5XCE0_DURZI</name>
<evidence type="ECO:0000259" key="2">
    <source>
        <dbReference type="PROSITE" id="PS51222"/>
    </source>
</evidence>
<dbReference type="PANTHER" id="PTHR46444:SF3">
    <property type="entry name" value="DCD (DEVELOPMENT AND CELL DEATH) DOMAIN PROTEIN"/>
    <property type="match status" value="1"/>
</dbReference>
<dbReference type="RefSeq" id="XP_022725500.1">
    <property type="nucleotide sequence ID" value="XM_022869765.1"/>
</dbReference>
<gene>
    <name evidence="4 5" type="primary">LOC111281943</name>
</gene>
<keyword evidence="3" id="KW-1185">Reference proteome</keyword>
<dbReference type="InterPro" id="IPR013989">
    <property type="entry name" value="Dev_and_cell_death_domain"/>
</dbReference>
<organism evidence="3 5">
    <name type="scientific">Durio zibethinus</name>
    <name type="common">Durian</name>
    <dbReference type="NCBI Taxonomy" id="66656"/>
    <lineage>
        <taxon>Eukaryota</taxon>
        <taxon>Viridiplantae</taxon>
        <taxon>Streptophyta</taxon>
        <taxon>Embryophyta</taxon>
        <taxon>Tracheophyta</taxon>
        <taxon>Spermatophyta</taxon>
        <taxon>Magnoliopsida</taxon>
        <taxon>eudicotyledons</taxon>
        <taxon>Gunneridae</taxon>
        <taxon>Pentapetalae</taxon>
        <taxon>rosids</taxon>
        <taxon>malvids</taxon>
        <taxon>Malvales</taxon>
        <taxon>Malvaceae</taxon>
        <taxon>Helicteroideae</taxon>
        <taxon>Durio</taxon>
    </lineage>
</organism>
<evidence type="ECO:0000313" key="3">
    <source>
        <dbReference type="Proteomes" id="UP000515121"/>
    </source>
</evidence>
<dbReference type="Pfam" id="PF10539">
    <property type="entry name" value="Dev_Cell_Death"/>
    <property type="match status" value="1"/>
</dbReference>
<dbReference type="PANTHER" id="PTHR46444">
    <property type="entry name" value="DCD (DEVELOPMENT AND CELL DEATH) DOMAIN PROTEIN-RELATED"/>
    <property type="match status" value="1"/>
</dbReference>
<dbReference type="GeneID" id="111281943"/>
<reference evidence="4 5" key="1">
    <citation type="submission" date="2025-04" db="UniProtKB">
        <authorList>
            <consortium name="RefSeq"/>
        </authorList>
    </citation>
    <scope>IDENTIFICATION</scope>
    <source>
        <tissue evidence="4 5">Fruit stalk</tissue>
    </source>
</reference>
<dbReference type="OrthoDB" id="1920894at2759"/>
<accession>A0A6P5XCE0</accession>
<dbReference type="KEGG" id="dzi:111281943"/>
<dbReference type="AlphaFoldDB" id="A0A6P5XCE0"/>
<proteinExistence type="predicted"/>
<feature type="domain" description="DCD" evidence="2">
    <location>
        <begin position="147"/>
        <end position="273"/>
    </location>
</feature>
<feature type="signal peptide" evidence="1">
    <location>
        <begin position="1"/>
        <end position="21"/>
    </location>
</feature>
<evidence type="ECO:0000256" key="1">
    <source>
        <dbReference type="SAM" id="SignalP"/>
    </source>
</evidence>
<evidence type="ECO:0000313" key="4">
    <source>
        <dbReference type="RefSeq" id="XP_022725500.1"/>
    </source>
</evidence>
<dbReference type="SMART" id="SM00767">
    <property type="entry name" value="DCD"/>
    <property type="match status" value="1"/>
</dbReference>
<feature type="chain" id="PRO_5044649031" evidence="1">
    <location>
        <begin position="22"/>
        <end position="508"/>
    </location>
</feature>
<keyword evidence="1" id="KW-0732">Signal</keyword>
<dbReference type="RefSeq" id="XP_022725501.1">
    <property type="nucleotide sequence ID" value="XM_022869766.1"/>
</dbReference>
<sequence>MHAHASFKNLFLNLLLGGMNSIKVKSGCLLCFQSGLDMIVKFLCVMGCSGFNSLFMTKRKSKKFKSQGLPKDHPNLNVKIKKRYIKNKKKKCGKKTASTCNSGSSPGSVQDIVVAPNAAITTSSACALPTTGNQGVPEKRKVKQSGEKVFGFIFMCNIKTKPECYQHRVFGLPAGKLEVVKKIKPGTKLFLFDFDLKLLYGIYEATSKGELDLEPTAFNGKFPAQVRFKIFKDCLPIHESAFRNAIKDNYKGYKFNQELSKEQVKTLISLFPPINVQSCAAAAPTVPNVAPPHSFSGHSQRPENSYLLGVHHLEALVTRSVQVNPHLLHEPYEPEIPMAHVQSSIKTVGNSQQAILRHPADPHHLTEAHKVYLPDKPPSSAYDLYQRYGAVLEAMQREVSGHGSKYYTLQQPIAREIASQPEKVASHYSQNLPPATPYQSSQKPAIIPSYAVELSSGAAYYAVPTTEGMSQVYADPLQRLLPGSASLVKANVSVSSRYSFIGAAPTYR</sequence>
<evidence type="ECO:0000313" key="5">
    <source>
        <dbReference type="RefSeq" id="XP_022725501.1"/>
    </source>
</evidence>
<dbReference type="PROSITE" id="PS51222">
    <property type="entry name" value="DCD"/>
    <property type="match status" value="1"/>
</dbReference>
<dbReference type="Proteomes" id="UP000515121">
    <property type="component" value="Unplaced"/>
</dbReference>
<protein>
    <submittedName>
        <fullName evidence="4 5">Uncharacterized protein LOC111281943 isoform X1</fullName>
    </submittedName>
</protein>